<protein>
    <submittedName>
        <fullName evidence="1">DUF3572 domain-containing protein</fullName>
    </submittedName>
</protein>
<dbReference type="InterPro" id="IPR021955">
    <property type="entry name" value="DUF3572"/>
</dbReference>
<sequence length="92" mass="9901">MKQDLAETRALAVLGWLAAQDELFPVFLGATGASEADLRRRAGDPEFLASVLEFLMMDDAWVLDCAAAMGWPPTDMAAIRAGLPGGDLPHWT</sequence>
<organism evidence="1 2">
    <name type="scientific">Roseicyclus persicicus</name>
    <dbReference type="NCBI Taxonomy" id="2650661"/>
    <lineage>
        <taxon>Bacteria</taxon>
        <taxon>Pseudomonadati</taxon>
        <taxon>Pseudomonadota</taxon>
        <taxon>Alphaproteobacteria</taxon>
        <taxon>Rhodobacterales</taxon>
        <taxon>Roseobacteraceae</taxon>
        <taxon>Roseicyclus</taxon>
    </lineage>
</organism>
<dbReference type="RefSeq" id="WP_168622058.1">
    <property type="nucleotide sequence ID" value="NZ_JAAZQQ010000001.1"/>
</dbReference>
<name>A0A7X6GYP4_9RHOB</name>
<gene>
    <name evidence="1" type="ORF">HCU73_03815</name>
</gene>
<proteinExistence type="predicted"/>
<reference evidence="1 2" key="1">
    <citation type="submission" date="2020-04" db="EMBL/GenBank/DDBJ databases">
        <authorList>
            <person name="Yoon J."/>
        </authorList>
    </citation>
    <scope>NUCLEOTIDE SEQUENCE [LARGE SCALE GENOMIC DNA]</scope>
    <source>
        <strain evidence="1 2">KMU-115</strain>
    </source>
</reference>
<comment type="caution">
    <text evidence="1">The sequence shown here is derived from an EMBL/GenBank/DDBJ whole genome shotgun (WGS) entry which is preliminary data.</text>
</comment>
<accession>A0A7X6GYP4</accession>
<dbReference type="AlphaFoldDB" id="A0A7X6GYP4"/>
<evidence type="ECO:0000313" key="1">
    <source>
        <dbReference type="EMBL" id="NKX43706.1"/>
    </source>
</evidence>
<dbReference type="Pfam" id="PF12096">
    <property type="entry name" value="DUF3572"/>
    <property type="match status" value="1"/>
</dbReference>
<dbReference type="Proteomes" id="UP000526408">
    <property type="component" value="Unassembled WGS sequence"/>
</dbReference>
<keyword evidence="2" id="KW-1185">Reference proteome</keyword>
<dbReference type="EMBL" id="JAAZQQ010000001">
    <property type="protein sequence ID" value="NKX43706.1"/>
    <property type="molecule type" value="Genomic_DNA"/>
</dbReference>
<evidence type="ECO:0000313" key="2">
    <source>
        <dbReference type="Proteomes" id="UP000526408"/>
    </source>
</evidence>